<keyword evidence="3 7" id="KW-0547">Nucleotide-binding</keyword>
<reference evidence="8" key="1">
    <citation type="journal article" date="2022" name="Int. J. Syst. Evol. Microbiol.">
        <title>Prevotella lacticifex sp. nov., isolated from the rumen of cows.</title>
        <authorList>
            <person name="Shinkai T."/>
            <person name="Ikeyama N."/>
            <person name="Kumagai M."/>
            <person name="Ohmori H."/>
            <person name="Sakamoto M."/>
            <person name="Ohkuma M."/>
            <person name="Mitsumori M."/>
        </authorList>
    </citation>
    <scope>NUCLEOTIDE SEQUENCE</scope>
    <source>
        <strain evidence="8">R5076</strain>
    </source>
</reference>
<evidence type="ECO:0000256" key="3">
    <source>
        <dbReference type="ARBA" id="ARBA00022741"/>
    </source>
</evidence>
<dbReference type="GO" id="GO:0009423">
    <property type="term" value="P:chorismate biosynthetic process"/>
    <property type="evidence" value="ECO:0007669"/>
    <property type="project" value="UniProtKB-UniRule"/>
</dbReference>
<comment type="caution">
    <text evidence="7">Lacks conserved residue(s) required for the propagation of feature annotation.</text>
</comment>
<dbReference type="PANTHER" id="PTHR21087">
    <property type="entry name" value="SHIKIMATE KINASE"/>
    <property type="match status" value="1"/>
</dbReference>
<dbReference type="GO" id="GO:0005524">
    <property type="term" value="F:ATP binding"/>
    <property type="evidence" value="ECO:0007669"/>
    <property type="project" value="UniProtKB-UniRule"/>
</dbReference>
<sequence>MTIPRIILLGYMGAGKTTVGKALAKALNLQFYDLDWYIENRMHMTVKQIFDERGEEGFRKIEHNMLHEVAEFEDVVISCGGGTPCFFDNIDYMNQQGETVYLKATPDVLYGHLKMGRTVRPLLLNKTPDEVKDFVSRQLAEREPFYTKAKHVIDVSLMDNYEKIAITVDNVRRLLDI</sequence>
<keyword evidence="1 7" id="KW-0028">Amino-acid biosynthesis</keyword>
<dbReference type="AlphaFoldDB" id="A0A9R1CC18"/>
<feature type="binding site" evidence="7">
    <location>
        <position position="120"/>
    </location>
    <ligand>
        <name>ATP</name>
        <dbReference type="ChEBI" id="CHEBI:30616"/>
    </ligand>
</feature>
<protein>
    <recommendedName>
        <fullName evidence="7">Shikimate kinase</fullName>
        <shortName evidence="7">SK</shortName>
        <ecNumber evidence="7">2.7.1.71</ecNumber>
    </recommendedName>
</protein>
<keyword evidence="7" id="KW-0479">Metal-binding</keyword>
<keyword evidence="9" id="KW-1185">Reference proteome</keyword>
<proteinExistence type="inferred from homology"/>
<evidence type="ECO:0000256" key="4">
    <source>
        <dbReference type="ARBA" id="ARBA00022777"/>
    </source>
</evidence>
<dbReference type="EC" id="2.7.1.71" evidence="7"/>
<gene>
    <name evidence="7 8" type="primary">aroK</name>
    <name evidence="8" type="ORF">PRLR5076_27090</name>
</gene>
<dbReference type="InterPro" id="IPR031322">
    <property type="entry name" value="Shikimate/glucono_kinase"/>
</dbReference>
<dbReference type="NCBIfam" id="NF010555">
    <property type="entry name" value="PRK13949.1"/>
    <property type="match status" value="1"/>
</dbReference>
<dbReference type="CDD" id="cd00464">
    <property type="entry name" value="SK"/>
    <property type="match status" value="1"/>
</dbReference>
<evidence type="ECO:0000256" key="6">
    <source>
        <dbReference type="ARBA" id="ARBA00023141"/>
    </source>
</evidence>
<dbReference type="EMBL" id="BPUB01000002">
    <property type="protein sequence ID" value="GJG59858.1"/>
    <property type="molecule type" value="Genomic_DNA"/>
</dbReference>
<dbReference type="Pfam" id="PF01202">
    <property type="entry name" value="SKI"/>
    <property type="match status" value="1"/>
</dbReference>
<comment type="cofactor">
    <cofactor evidence="7">
        <name>Mg(2+)</name>
        <dbReference type="ChEBI" id="CHEBI:18420"/>
    </cofactor>
    <text evidence="7">Binds 1 Mg(2+) ion per subunit.</text>
</comment>
<dbReference type="GO" id="GO:0005829">
    <property type="term" value="C:cytosol"/>
    <property type="evidence" value="ECO:0007669"/>
    <property type="project" value="TreeGrafter"/>
</dbReference>
<evidence type="ECO:0000256" key="7">
    <source>
        <dbReference type="HAMAP-Rule" id="MF_00109"/>
    </source>
</evidence>
<evidence type="ECO:0000256" key="1">
    <source>
        <dbReference type="ARBA" id="ARBA00022605"/>
    </source>
</evidence>
<feature type="binding site" evidence="7">
    <location>
        <begin position="13"/>
        <end position="18"/>
    </location>
    <ligand>
        <name>ATP</name>
        <dbReference type="ChEBI" id="CHEBI:30616"/>
    </ligand>
</feature>
<dbReference type="InterPro" id="IPR027417">
    <property type="entry name" value="P-loop_NTPase"/>
</dbReference>
<name>A0A9R1CC18_9BACT</name>
<comment type="pathway">
    <text evidence="7">Metabolic intermediate biosynthesis; chorismate biosynthesis; chorismate from D-erythrose 4-phosphate and phosphoenolpyruvate: step 5/7.</text>
</comment>
<keyword evidence="2 7" id="KW-0808">Transferase</keyword>
<evidence type="ECO:0000313" key="8">
    <source>
        <dbReference type="EMBL" id="GJG59858.1"/>
    </source>
</evidence>
<keyword evidence="7" id="KW-0963">Cytoplasm</keyword>
<dbReference type="Gene3D" id="3.40.50.300">
    <property type="entry name" value="P-loop containing nucleotide triphosphate hydrolases"/>
    <property type="match status" value="1"/>
</dbReference>
<comment type="subunit">
    <text evidence="7">Monomer.</text>
</comment>
<comment type="catalytic activity">
    <reaction evidence="7">
        <text>shikimate + ATP = 3-phosphoshikimate + ADP + H(+)</text>
        <dbReference type="Rhea" id="RHEA:13121"/>
        <dbReference type="ChEBI" id="CHEBI:15378"/>
        <dbReference type="ChEBI" id="CHEBI:30616"/>
        <dbReference type="ChEBI" id="CHEBI:36208"/>
        <dbReference type="ChEBI" id="CHEBI:145989"/>
        <dbReference type="ChEBI" id="CHEBI:456216"/>
        <dbReference type="EC" id="2.7.1.71"/>
    </reaction>
</comment>
<comment type="similarity">
    <text evidence="7">Belongs to the shikimate kinase family.</text>
</comment>
<evidence type="ECO:0000256" key="5">
    <source>
        <dbReference type="ARBA" id="ARBA00022840"/>
    </source>
</evidence>
<keyword evidence="7" id="KW-0460">Magnesium</keyword>
<keyword evidence="5 7" id="KW-0067">ATP-binding</keyword>
<dbReference type="PRINTS" id="PR01100">
    <property type="entry name" value="SHIKIMTKNASE"/>
</dbReference>
<feature type="binding site" evidence="7">
    <location>
        <position position="17"/>
    </location>
    <ligand>
        <name>Mg(2+)</name>
        <dbReference type="ChEBI" id="CHEBI:18420"/>
    </ligand>
</feature>
<dbReference type="GO" id="GO:0004765">
    <property type="term" value="F:shikimate kinase activity"/>
    <property type="evidence" value="ECO:0007669"/>
    <property type="project" value="UniProtKB-UniRule"/>
</dbReference>
<dbReference type="SUPFAM" id="SSF52540">
    <property type="entry name" value="P-loop containing nucleoside triphosphate hydrolases"/>
    <property type="match status" value="1"/>
</dbReference>
<keyword evidence="4 7" id="KW-0418">Kinase</keyword>
<dbReference type="HAMAP" id="MF_00109">
    <property type="entry name" value="Shikimate_kinase"/>
    <property type="match status" value="1"/>
</dbReference>
<feature type="binding site" evidence="7">
    <location>
        <position position="35"/>
    </location>
    <ligand>
        <name>substrate</name>
    </ligand>
</feature>
<dbReference type="GO" id="GO:0009073">
    <property type="term" value="P:aromatic amino acid family biosynthetic process"/>
    <property type="evidence" value="ECO:0007669"/>
    <property type="project" value="UniProtKB-KW"/>
</dbReference>
<comment type="caution">
    <text evidence="8">The sequence shown here is derived from an EMBL/GenBank/DDBJ whole genome shotgun (WGS) entry which is preliminary data.</text>
</comment>
<organism evidence="8 9">
    <name type="scientific">Prevotella lacticifex</name>
    <dbReference type="NCBI Taxonomy" id="2854755"/>
    <lineage>
        <taxon>Bacteria</taxon>
        <taxon>Pseudomonadati</taxon>
        <taxon>Bacteroidota</taxon>
        <taxon>Bacteroidia</taxon>
        <taxon>Bacteroidales</taxon>
        <taxon>Prevotellaceae</taxon>
        <taxon>Prevotella</taxon>
    </lineage>
</organism>
<dbReference type="PANTHER" id="PTHR21087:SF16">
    <property type="entry name" value="SHIKIMATE KINASE 1, CHLOROPLASTIC"/>
    <property type="match status" value="1"/>
</dbReference>
<dbReference type="InterPro" id="IPR000623">
    <property type="entry name" value="Shikimate_kinase/TSH1"/>
</dbReference>
<evidence type="ECO:0000256" key="2">
    <source>
        <dbReference type="ARBA" id="ARBA00022679"/>
    </source>
</evidence>
<keyword evidence="6 7" id="KW-0057">Aromatic amino acid biosynthesis</keyword>
<feature type="binding site" evidence="7">
    <location>
        <position position="81"/>
    </location>
    <ligand>
        <name>substrate</name>
    </ligand>
</feature>
<dbReference type="Proteomes" id="UP000825483">
    <property type="component" value="Unassembled WGS sequence"/>
</dbReference>
<comment type="subcellular location">
    <subcellularLocation>
        <location evidence="7">Cytoplasm</location>
    </subcellularLocation>
</comment>
<accession>A0A9R1CC18</accession>
<dbReference type="GO" id="GO:0008652">
    <property type="term" value="P:amino acid biosynthetic process"/>
    <property type="evidence" value="ECO:0007669"/>
    <property type="project" value="UniProtKB-KW"/>
</dbReference>
<evidence type="ECO:0000313" key="9">
    <source>
        <dbReference type="Proteomes" id="UP000825483"/>
    </source>
</evidence>
<comment type="function">
    <text evidence="7">Catalyzes the specific phosphorylation of the 3-hydroxyl group of shikimic acid using ATP as a cosubstrate.</text>
</comment>
<dbReference type="GO" id="GO:0000287">
    <property type="term" value="F:magnesium ion binding"/>
    <property type="evidence" value="ECO:0007669"/>
    <property type="project" value="UniProtKB-UniRule"/>
</dbReference>
<feature type="binding site" evidence="7">
    <location>
        <position position="142"/>
    </location>
    <ligand>
        <name>substrate</name>
    </ligand>
</feature>
<feature type="binding site" evidence="7">
    <location>
        <position position="59"/>
    </location>
    <ligand>
        <name>substrate</name>
    </ligand>
</feature>